<dbReference type="Pfam" id="PF00120">
    <property type="entry name" value="Gln-synt_C"/>
    <property type="match status" value="2"/>
</dbReference>
<dbReference type="Gene3D" id="3.30.590.10">
    <property type="entry name" value="Glutamine synthetase/guanido kinase, catalytic domain"/>
    <property type="match status" value="1"/>
</dbReference>
<dbReference type="AlphaFoldDB" id="A0A9W8B1A5"/>
<dbReference type="GO" id="GO:0004356">
    <property type="term" value="F:glutamine synthetase activity"/>
    <property type="evidence" value="ECO:0007669"/>
    <property type="project" value="InterPro"/>
</dbReference>
<dbReference type="InterPro" id="IPR036651">
    <property type="entry name" value="Gln_synt_N_sf"/>
</dbReference>
<reference evidence="7" key="1">
    <citation type="submission" date="2022-07" db="EMBL/GenBank/DDBJ databases">
        <title>Phylogenomic reconstructions and comparative analyses of Kickxellomycotina fungi.</title>
        <authorList>
            <person name="Reynolds N.K."/>
            <person name="Stajich J.E."/>
            <person name="Barry K."/>
            <person name="Grigoriev I.V."/>
            <person name="Crous P."/>
            <person name="Smith M.E."/>
        </authorList>
    </citation>
    <scope>NUCLEOTIDE SEQUENCE</scope>
    <source>
        <strain evidence="7">RSA 1196</strain>
    </source>
</reference>
<dbReference type="PANTHER" id="PTHR43785:SF12">
    <property type="entry name" value="TYPE-1 GLUTAMINE SYNTHETASE 2"/>
    <property type="match status" value="1"/>
</dbReference>
<organism evidence="7 8">
    <name type="scientific">Dispira parvispora</name>
    <dbReference type="NCBI Taxonomy" id="1520584"/>
    <lineage>
        <taxon>Eukaryota</taxon>
        <taxon>Fungi</taxon>
        <taxon>Fungi incertae sedis</taxon>
        <taxon>Zoopagomycota</taxon>
        <taxon>Kickxellomycotina</taxon>
        <taxon>Dimargaritomycetes</taxon>
        <taxon>Dimargaritales</taxon>
        <taxon>Dimargaritaceae</taxon>
        <taxon>Dispira</taxon>
    </lineage>
</organism>
<evidence type="ECO:0000256" key="4">
    <source>
        <dbReference type="RuleBase" id="RU000384"/>
    </source>
</evidence>
<comment type="caution">
    <text evidence="7">The sequence shown here is derived from an EMBL/GenBank/DDBJ whole genome shotgun (WGS) entry which is preliminary data.</text>
</comment>
<dbReference type="GO" id="GO:0006542">
    <property type="term" value="P:glutamine biosynthetic process"/>
    <property type="evidence" value="ECO:0007669"/>
    <property type="project" value="InterPro"/>
</dbReference>
<feature type="region of interest" description="Disordered" evidence="5">
    <location>
        <begin position="442"/>
        <end position="468"/>
    </location>
</feature>
<evidence type="ECO:0000256" key="3">
    <source>
        <dbReference type="PROSITE-ProRule" id="PRU01331"/>
    </source>
</evidence>
<dbReference type="OrthoDB" id="77835at2759"/>
<proteinExistence type="inferred from homology"/>
<dbReference type="PANTHER" id="PTHR43785">
    <property type="entry name" value="GAMMA-GLUTAMYLPUTRESCINE SYNTHETASE"/>
    <property type="match status" value="1"/>
</dbReference>
<keyword evidence="8" id="KW-1185">Reference proteome</keyword>
<dbReference type="SMART" id="SM01230">
    <property type="entry name" value="Gln-synt_C"/>
    <property type="match status" value="1"/>
</dbReference>
<protein>
    <recommendedName>
        <fullName evidence="1">Glutamine synthetase</fullName>
    </recommendedName>
</protein>
<dbReference type="Gene3D" id="3.10.20.70">
    <property type="entry name" value="Glutamine synthetase, N-terminal domain"/>
    <property type="match status" value="1"/>
</dbReference>
<evidence type="ECO:0000259" key="6">
    <source>
        <dbReference type="PROSITE" id="PS51987"/>
    </source>
</evidence>
<evidence type="ECO:0000313" key="7">
    <source>
        <dbReference type="EMBL" id="KAJ1970125.1"/>
    </source>
</evidence>
<gene>
    <name evidence="7" type="ORF">IWQ62_000165</name>
</gene>
<dbReference type="PROSITE" id="PS51987">
    <property type="entry name" value="GS_CATALYTIC"/>
    <property type="match status" value="1"/>
</dbReference>
<dbReference type="EMBL" id="JANBPY010000005">
    <property type="protein sequence ID" value="KAJ1970125.1"/>
    <property type="molecule type" value="Genomic_DNA"/>
</dbReference>
<dbReference type="InterPro" id="IPR014746">
    <property type="entry name" value="Gln_synth/guanido_kin_cat_dom"/>
</dbReference>
<evidence type="ECO:0000256" key="5">
    <source>
        <dbReference type="SAM" id="MobiDB-lite"/>
    </source>
</evidence>
<name>A0A9W8B1A5_9FUNG</name>
<feature type="compositionally biased region" description="Polar residues" evidence="5">
    <location>
        <begin position="445"/>
        <end position="454"/>
    </location>
</feature>
<sequence length="530" mass="58328">MSTTDSATTPTLDTIAQVLAHDDRVKVAGVDIDGVLRGKIVNKDKFLSTLADGFGFCSVVFGWDLHDKTYSVPTGIANDATGFADLLAKVDLNTFRRLPLEGNIPFFLVRFYTPQGEPLAACPRGLLARIVDNYHALGLEPLCGAEFEFYNYKETPQSLAEKQGVGIQPMTPGMFGYSLLRPLCEQHFFQGVFDTCQQMGVPLEGWHTESGPGVYEAALQYSPALEMADRAVLFKTTTKQLGIRHGIIASFMAKPRADLPGCSGHLHFSLRDLRQGHNVFFDPHAGPCTTDDVDPYRLPGMSNTMTAFINGLLVGLPSILAILAPNVNSYKRLVENYWAPVYVNWGKENRVASIRVIGPTPPKTTTTDKKSPDALQPLLSQGKSTRIEMRVGGSDINTHLAIAACLACGLWGIRHELHRLPVAALGNINPDQGIIPTIVEYHESGPSSNDSSRAGQPRITGRVDPTQPRGLRLSKNLADAVKAMVAPRSLARMALGDDFVEHYAQTRMHEYQLWENAITDWERKRYLEIL</sequence>
<evidence type="ECO:0000313" key="8">
    <source>
        <dbReference type="Proteomes" id="UP001150925"/>
    </source>
</evidence>
<dbReference type="InterPro" id="IPR008146">
    <property type="entry name" value="Gln_synth_cat_dom"/>
</dbReference>
<evidence type="ECO:0000256" key="2">
    <source>
        <dbReference type="ARBA" id="ARBA00022598"/>
    </source>
</evidence>
<dbReference type="SUPFAM" id="SSF55931">
    <property type="entry name" value="Glutamine synthetase/guanido kinase"/>
    <property type="match status" value="1"/>
</dbReference>
<keyword evidence="2" id="KW-0436">Ligase</keyword>
<feature type="domain" description="GS catalytic" evidence="6">
    <location>
        <begin position="123"/>
        <end position="530"/>
    </location>
</feature>
<evidence type="ECO:0000256" key="1">
    <source>
        <dbReference type="ARBA" id="ARBA00021364"/>
    </source>
</evidence>
<comment type="similarity">
    <text evidence="3 4">Belongs to the glutamine synthetase family.</text>
</comment>
<accession>A0A9W8B1A5</accession>
<dbReference type="Proteomes" id="UP001150925">
    <property type="component" value="Unassembled WGS sequence"/>
</dbReference>